<dbReference type="InterPro" id="IPR035979">
    <property type="entry name" value="RBD_domain_sf"/>
</dbReference>
<dbReference type="Gene3D" id="3.30.70.330">
    <property type="match status" value="1"/>
</dbReference>
<evidence type="ECO:0000313" key="3">
    <source>
        <dbReference type="EMBL" id="CAK7322612.1"/>
    </source>
</evidence>
<dbReference type="SUPFAM" id="SSF54928">
    <property type="entry name" value="RNA-binding domain, RBD"/>
    <property type="match status" value="1"/>
</dbReference>
<dbReference type="InterPro" id="IPR053316">
    <property type="entry name" value="Epigenetic_reg_gene_expr"/>
</dbReference>
<feature type="domain" description="RRM" evidence="2">
    <location>
        <begin position="34"/>
        <end position="117"/>
    </location>
</feature>
<protein>
    <recommendedName>
        <fullName evidence="2">RRM domain-containing protein</fullName>
    </recommendedName>
</protein>
<reference evidence="3 4" key="1">
    <citation type="submission" date="2024-01" db="EMBL/GenBank/DDBJ databases">
        <authorList>
            <person name="Waweru B."/>
        </authorList>
    </citation>
    <scope>NUCLEOTIDE SEQUENCE [LARGE SCALE GENOMIC DNA]</scope>
</reference>
<dbReference type="CDD" id="cd00590">
    <property type="entry name" value="RRM_SF"/>
    <property type="match status" value="1"/>
</dbReference>
<organism evidence="3 4">
    <name type="scientific">Dovyalis caffra</name>
    <dbReference type="NCBI Taxonomy" id="77055"/>
    <lineage>
        <taxon>Eukaryota</taxon>
        <taxon>Viridiplantae</taxon>
        <taxon>Streptophyta</taxon>
        <taxon>Embryophyta</taxon>
        <taxon>Tracheophyta</taxon>
        <taxon>Spermatophyta</taxon>
        <taxon>Magnoliopsida</taxon>
        <taxon>eudicotyledons</taxon>
        <taxon>Gunneridae</taxon>
        <taxon>Pentapetalae</taxon>
        <taxon>rosids</taxon>
        <taxon>fabids</taxon>
        <taxon>Malpighiales</taxon>
        <taxon>Salicaceae</taxon>
        <taxon>Flacourtieae</taxon>
        <taxon>Dovyalis</taxon>
    </lineage>
</organism>
<dbReference type="PANTHER" id="PTHR36309:SF1">
    <property type="entry name" value="RNA-BINDING (RRM_RBD_RNP MOTIFS) FAMILY PROTEIN"/>
    <property type="match status" value="1"/>
</dbReference>
<dbReference type="InterPro" id="IPR000504">
    <property type="entry name" value="RRM_dom"/>
</dbReference>
<evidence type="ECO:0000259" key="2">
    <source>
        <dbReference type="PROSITE" id="PS50102"/>
    </source>
</evidence>
<keyword evidence="1" id="KW-0694">RNA-binding</keyword>
<dbReference type="Pfam" id="PF00076">
    <property type="entry name" value="RRM_1"/>
    <property type="match status" value="1"/>
</dbReference>
<dbReference type="PANTHER" id="PTHR36309">
    <property type="entry name" value="RNA-BINDING (RRM/RBD/RNP MOTIFS) FAMILY PROTEIN"/>
    <property type="match status" value="1"/>
</dbReference>
<sequence length="215" mass="24676">MARKFRDWVEVLSNMGSTPTPEADYAAFQKKVKRTILIDNLSPQVTASVLRTAFGQFGTVKNVQFIPNYTGLENIPCCALVEMESPRQAEAIVSEITQFPFMISGTPRPVRAFAAEEEMFDDRPIKRGRRIQCRWLDPKDPDFECTNKMKRLVRKHAAEELFLLKHLLGEEEKLAKQQAEELKANYKKYDMIDNVISDGTAQGLARCYHMRNLDD</sequence>
<comment type="caution">
    <text evidence="3">The sequence shown here is derived from an EMBL/GenBank/DDBJ whole genome shotgun (WGS) entry which is preliminary data.</text>
</comment>
<gene>
    <name evidence="3" type="ORF">DCAF_LOCUS222</name>
</gene>
<dbReference type="PROSITE" id="PS50102">
    <property type="entry name" value="RRM"/>
    <property type="match status" value="1"/>
</dbReference>
<proteinExistence type="predicted"/>
<dbReference type="GO" id="GO:0003723">
    <property type="term" value="F:RNA binding"/>
    <property type="evidence" value="ECO:0007669"/>
    <property type="project" value="UniProtKB-UniRule"/>
</dbReference>
<keyword evidence="4" id="KW-1185">Reference proteome</keyword>
<dbReference type="AlphaFoldDB" id="A0AAV1QQ65"/>
<name>A0AAV1QQ65_9ROSI</name>
<evidence type="ECO:0000256" key="1">
    <source>
        <dbReference type="PROSITE-ProRule" id="PRU00176"/>
    </source>
</evidence>
<accession>A0AAV1QQ65</accession>
<dbReference type="Proteomes" id="UP001314170">
    <property type="component" value="Unassembled WGS sequence"/>
</dbReference>
<evidence type="ECO:0000313" key="4">
    <source>
        <dbReference type="Proteomes" id="UP001314170"/>
    </source>
</evidence>
<dbReference type="SMART" id="SM00360">
    <property type="entry name" value="RRM"/>
    <property type="match status" value="1"/>
</dbReference>
<dbReference type="EMBL" id="CAWUPB010000027">
    <property type="protein sequence ID" value="CAK7322612.1"/>
    <property type="molecule type" value="Genomic_DNA"/>
</dbReference>
<dbReference type="InterPro" id="IPR012677">
    <property type="entry name" value="Nucleotide-bd_a/b_plait_sf"/>
</dbReference>